<reference evidence="1 2" key="1">
    <citation type="journal article" date="2018" name="Nat. Ecol. Evol.">
        <title>Shark genomes provide insights into elasmobranch evolution and the origin of vertebrates.</title>
        <authorList>
            <person name="Hara Y"/>
            <person name="Yamaguchi K"/>
            <person name="Onimaru K"/>
            <person name="Kadota M"/>
            <person name="Koyanagi M"/>
            <person name="Keeley SD"/>
            <person name="Tatsumi K"/>
            <person name="Tanaka K"/>
            <person name="Motone F"/>
            <person name="Kageyama Y"/>
            <person name="Nozu R"/>
            <person name="Adachi N"/>
            <person name="Nishimura O"/>
            <person name="Nakagawa R"/>
            <person name="Tanegashima C"/>
            <person name="Kiyatake I"/>
            <person name="Matsumoto R"/>
            <person name="Murakumo K"/>
            <person name="Nishida K"/>
            <person name="Terakita A"/>
            <person name="Kuratani S"/>
            <person name="Sato K"/>
            <person name="Hyodo S Kuraku.S."/>
        </authorList>
    </citation>
    <scope>NUCLEOTIDE SEQUENCE [LARGE SCALE GENOMIC DNA]</scope>
</reference>
<accession>A0A401PZA6</accession>
<protein>
    <submittedName>
        <fullName evidence="1">Uncharacterized protein</fullName>
    </submittedName>
</protein>
<comment type="caution">
    <text evidence="1">The sequence shown here is derived from an EMBL/GenBank/DDBJ whole genome shotgun (WGS) entry which is preliminary data.</text>
</comment>
<name>A0A401PZA6_SCYTO</name>
<organism evidence="1 2">
    <name type="scientific">Scyliorhinus torazame</name>
    <name type="common">Cloudy catshark</name>
    <name type="synonym">Catulus torazame</name>
    <dbReference type="NCBI Taxonomy" id="75743"/>
    <lineage>
        <taxon>Eukaryota</taxon>
        <taxon>Metazoa</taxon>
        <taxon>Chordata</taxon>
        <taxon>Craniata</taxon>
        <taxon>Vertebrata</taxon>
        <taxon>Chondrichthyes</taxon>
        <taxon>Elasmobranchii</taxon>
        <taxon>Galeomorphii</taxon>
        <taxon>Galeoidea</taxon>
        <taxon>Carcharhiniformes</taxon>
        <taxon>Scyliorhinidae</taxon>
        <taxon>Scyliorhinus</taxon>
    </lineage>
</organism>
<keyword evidence="2" id="KW-1185">Reference proteome</keyword>
<dbReference type="AlphaFoldDB" id="A0A401PZA6"/>
<evidence type="ECO:0000313" key="1">
    <source>
        <dbReference type="EMBL" id="GCB78448.1"/>
    </source>
</evidence>
<gene>
    <name evidence="1" type="ORF">scyTo_0015832</name>
</gene>
<proteinExistence type="predicted"/>
<evidence type="ECO:0000313" key="2">
    <source>
        <dbReference type="Proteomes" id="UP000288216"/>
    </source>
</evidence>
<dbReference type="Proteomes" id="UP000288216">
    <property type="component" value="Unassembled WGS sequence"/>
</dbReference>
<dbReference type="EMBL" id="BFAA01009168">
    <property type="protein sequence ID" value="GCB78448.1"/>
    <property type="molecule type" value="Genomic_DNA"/>
</dbReference>
<sequence length="75" mass="8460">MDLNPNVADIAESCPAHQEDISAQIYILKDTQILAFVCDTWKSDRHLEYNGLEVGECANKMMVDSSNYSQSQFCN</sequence>